<dbReference type="GO" id="GO:0000502">
    <property type="term" value="C:proteasome complex"/>
    <property type="evidence" value="ECO:0007669"/>
    <property type="project" value="UniProtKB-KW"/>
</dbReference>
<dbReference type="Proteomes" id="UP001138500">
    <property type="component" value="Unassembled WGS sequence"/>
</dbReference>
<dbReference type="GO" id="GO:0043248">
    <property type="term" value="P:proteasome assembly"/>
    <property type="evidence" value="ECO:0007669"/>
    <property type="project" value="InterPro"/>
</dbReference>
<comment type="caution">
    <text evidence="2">The sequence shown here is derived from an EMBL/GenBank/DDBJ whole genome shotgun (WGS) entry which is preliminary data.</text>
</comment>
<feature type="non-terminal residue" evidence="2">
    <location>
        <position position="1"/>
    </location>
</feature>
<feature type="region of interest" description="Disordered" evidence="1">
    <location>
        <begin position="1"/>
        <end position="47"/>
    </location>
</feature>
<feature type="compositionally biased region" description="Pro residues" evidence="1">
    <location>
        <begin position="24"/>
        <end position="35"/>
    </location>
</feature>
<accession>A0A9W7VZI4</accession>
<sequence length="179" mass="19145">VLRSSASCAPNYCQDQTTTKTKPPIRPPYYHPKMPPNGTSSSPPKPLELALTLPSNPSTKIHLHLTHLPTSLLLLLTTTTLDAPSHATATNLGTLIYAMPDRHNPSQPLSTPLYTSASSQDFATRLAKVLVRRTGKLCYVGGGINLRDAAGGGTVDEEMEAFRAVVDVVCTANRQLEGA</sequence>
<dbReference type="Gene3D" id="3.30.230.100">
    <property type="match status" value="1"/>
</dbReference>
<evidence type="ECO:0000256" key="1">
    <source>
        <dbReference type="SAM" id="MobiDB-lite"/>
    </source>
</evidence>
<organism evidence="2 3">
    <name type="scientific">Teratosphaeria destructans</name>
    <dbReference type="NCBI Taxonomy" id="418781"/>
    <lineage>
        <taxon>Eukaryota</taxon>
        <taxon>Fungi</taxon>
        <taxon>Dikarya</taxon>
        <taxon>Ascomycota</taxon>
        <taxon>Pezizomycotina</taxon>
        <taxon>Dothideomycetes</taxon>
        <taxon>Dothideomycetidae</taxon>
        <taxon>Mycosphaerellales</taxon>
        <taxon>Teratosphaeriaceae</taxon>
        <taxon>Teratosphaeria</taxon>
    </lineage>
</organism>
<reference evidence="2 3" key="1">
    <citation type="journal article" date="2018" name="IMA Fungus">
        <title>IMA Genome-F 10: Nine draft genome sequences of Claviceps purpurea s.lat., including C. arundinis, C. humidiphila, and C. cf. spartinae, pseudomolecules for the pitch canker pathogen Fusarium circinatum, draft genome of Davidsoniella eucalypti, Grosmannia galeiformis, Quambalaria eucalypti, and Teratosphaeria destructans.</title>
        <authorList>
            <person name="Wingfield B.D."/>
            <person name="Liu M."/>
            <person name="Nguyen H.D."/>
            <person name="Lane F.A."/>
            <person name="Morgan S.W."/>
            <person name="De Vos L."/>
            <person name="Wilken P.M."/>
            <person name="Duong T.A."/>
            <person name="Aylward J."/>
            <person name="Coetzee M.P."/>
            <person name="Dadej K."/>
            <person name="De Beer Z.W."/>
            <person name="Findlay W."/>
            <person name="Havenga M."/>
            <person name="Kolarik M."/>
            <person name="Menzies J.G."/>
            <person name="Naidoo K."/>
            <person name="Pochopski O."/>
            <person name="Shoukouhi P."/>
            <person name="Santana Q.C."/>
            <person name="Seifert K.A."/>
            <person name="Soal N."/>
            <person name="Steenkamp E.T."/>
            <person name="Tatham C.T."/>
            <person name="van der Nest M.A."/>
            <person name="Wingfield M.J."/>
        </authorList>
    </citation>
    <scope>NUCLEOTIDE SEQUENCE [LARGE SCALE GENOMIC DNA]</scope>
    <source>
        <strain evidence="2">CMW44962</strain>
    </source>
</reference>
<evidence type="ECO:0000313" key="2">
    <source>
        <dbReference type="EMBL" id="KAH9821963.1"/>
    </source>
</evidence>
<reference evidence="2 3" key="2">
    <citation type="journal article" date="2021" name="Curr. Genet.">
        <title>Genetic response to nitrogen starvation in the aggressive Eucalyptus foliar pathogen Teratosphaeria destructans.</title>
        <authorList>
            <person name="Havenga M."/>
            <person name="Wingfield B.D."/>
            <person name="Wingfield M.J."/>
            <person name="Dreyer L.L."/>
            <person name="Roets F."/>
            <person name="Aylward J."/>
        </authorList>
    </citation>
    <scope>NUCLEOTIDE SEQUENCE [LARGE SCALE GENOMIC DNA]</scope>
    <source>
        <strain evidence="2">CMW44962</strain>
    </source>
</reference>
<gene>
    <name evidence="2" type="ORF">Tdes44962_MAKER04860</name>
</gene>
<name>A0A9W7VZI4_9PEZI</name>
<proteinExistence type="predicted"/>
<dbReference type="InterPro" id="IPR032157">
    <property type="entry name" value="PAC4"/>
</dbReference>
<keyword evidence="3" id="KW-1185">Reference proteome</keyword>
<dbReference type="EMBL" id="RIBY02002245">
    <property type="protein sequence ID" value="KAH9821963.1"/>
    <property type="molecule type" value="Genomic_DNA"/>
</dbReference>
<dbReference type="OrthoDB" id="5407417at2759"/>
<protein>
    <submittedName>
        <fullName evidence="2">Proteasome assembly chaperone 4</fullName>
    </submittedName>
</protein>
<feature type="compositionally biased region" description="Polar residues" evidence="1">
    <location>
        <begin position="1"/>
        <end position="16"/>
    </location>
</feature>
<dbReference type="Pfam" id="PF16093">
    <property type="entry name" value="PAC4"/>
    <property type="match status" value="1"/>
</dbReference>
<keyword evidence="2" id="KW-0647">Proteasome</keyword>
<evidence type="ECO:0000313" key="3">
    <source>
        <dbReference type="Proteomes" id="UP001138500"/>
    </source>
</evidence>
<dbReference type="AlphaFoldDB" id="A0A9W7VZI4"/>